<keyword evidence="1" id="KW-0732">Signal</keyword>
<evidence type="ECO:0000313" key="2">
    <source>
        <dbReference type="EMBL" id="GAT32229.1"/>
    </source>
</evidence>
<dbReference type="InParanoid" id="A0A146G304"/>
<feature type="chain" id="PRO_5007524352" description="DUF4962 domain-containing protein" evidence="1">
    <location>
        <begin position="21"/>
        <end position="487"/>
    </location>
</feature>
<organism evidence="2 3">
    <name type="scientific">Terrimicrobium sacchariphilum</name>
    <dbReference type="NCBI Taxonomy" id="690879"/>
    <lineage>
        <taxon>Bacteria</taxon>
        <taxon>Pseudomonadati</taxon>
        <taxon>Verrucomicrobiota</taxon>
        <taxon>Terrimicrobiia</taxon>
        <taxon>Terrimicrobiales</taxon>
        <taxon>Terrimicrobiaceae</taxon>
        <taxon>Terrimicrobium</taxon>
    </lineage>
</organism>
<comment type="caution">
    <text evidence="2">The sequence shown here is derived from an EMBL/GenBank/DDBJ whole genome shotgun (WGS) entry which is preliminary data.</text>
</comment>
<evidence type="ECO:0000256" key="1">
    <source>
        <dbReference type="SAM" id="SignalP"/>
    </source>
</evidence>
<protein>
    <recommendedName>
        <fullName evidence="4">DUF4962 domain-containing protein</fullName>
    </recommendedName>
</protein>
<accession>A0A146G304</accession>
<reference evidence="3" key="1">
    <citation type="journal article" date="2017" name="Genome Announc.">
        <title>Draft Genome Sequence of Terrimicrobium sacchariphilum NM-5T, a Facultative Anaerobic Soil Bacterium of the Class Spartobacteria.</title>
        <authorList>
            <person name="Qiu Y.L."/>
            <person name="Tourlousse D.M."/>
            <person name="Matsuura N."/>
            <person name="Ohashi A."/>
            <person name="Sekiguchi Y."/>
        </authorList>
    </citation>
    <scope>NUCLEOTIDE SEQUENCE [LARGE SCALE GENOMIC DNA]</scope>
    <source>
        <strain evidence="3">NM-5</strain>
    </source>
</reference>
<evidence type="ECO:0008006" key="4">
    <source>
        <dbReference type="Google" id="ProtNLM"/>
    </source>
</evidence>
<gene>
    <name evidence="2" type="ORF">TSACC_2627</name>
</gene>
<proteinExistence type="predicted"/>
<dbReference type="EMBL" id="BDCO01000002">
    <property type="protein sequence ID" value="GAT32229.1"/>
    <property type="molecule type" value="Genomic_DNA"/>
</dbReference>
<feature type="signal peptide" evidence="1">
    <location>
        <begin position="1"/>
        <end position="20"/>
    </location>
</feature>
<name>A0A146G304_TERSA</name>
<evidence type="ECO:0000313" key="3">
    <source>
        <dbReference type="Proteomes" id="UP000076023"/>
    </source>
</evidence>
<keyword evidence="3" id="KW-1185">Reference proteome</keyword>
<sequence length="487" mass="54677">MLMKILPLFALLLVTLEASPAATMRREISQYGITWTFDREYPAGQFVTGDWWVVGPVKVVAVQPPPGPVEAHGGEFKSRYGASAVVDDTRMRNGSMIVLRPDKDQGFDSRLKNYNPELSVSFPLDLGVNRSLISTISNETLPVPVLHEALMWTSEKQSALVLKSAAVLTCLAEEPPKDAFRPPYAGTEKPIFEASKLRWDRLPSLKPVGNVPSWEQFERYFARPWLDHQESWLLQHTGPSENQVNYGREFSRLTSMASLMLMLDVPRERKEKLLIGLVQFGIDLHGLAETGRKWSADGGHWNGRKWPILFAGLMLDDPRLAKLPEGVVFSEDQQMYYGTGWCGQTALYQIVYHTGAKPPHEEKAPETWDKVDKLGEGYRITVSSGLPGTALAVQLMGAKALWNHDAFFDYYDRWMSADDPYAAKRNGIPRPKEEGRSLDPFVNAMWTAYRDKVPVQGGGKDNLRWVWQDGGRQGGFVPNPKGESAGR</sequence>
<dbReference type="AlphaFoldDB" id="A0A146G304"/>
<dbReference type="Proteomes" id="UP000076023">
    <property type="component" value="Unassembled WGS sequence"/>
</dbReference>